<gene>
    <name evidence="2" type="ORF">DPMN_107886</name>
</gene>
<organism evidence="2 3">
    <name type="scientific">Dreissena polymorpha</name>
    <name type="common">Zebra mussel</name>
    <name type="synonym">Mytilus polymorpha</name>
    <dbReference type="NCBI Taxonomy" id="45954"/>
    <lineage>
        <taxon>Eukaryota</taxon>
        <taxon>Metazoa</taxon>
        <taxon>Spiralia</taxon>
        <taxon>Lophotrochozoa</taxon>
        <taxon>Mollusca</taxon>
        <taxon>Bivalvia</taxon>
        <taxon>Autobranchia</taxon>
        <taxon>Heteroconchia</taxon>
        <taxon>Euheterodonta</taxon>
        <taxon>Imparidentia</taxon>
        <taxon>Neoheterodontei</taxon>
        <taxon>Myida</taxon>
        <taxon>Dreissenoidea</taxon>
        <taxon>Dreissenidae</taxon>
        <taxon>Dreissena</taxon>
    </lineage>
</organism>
<comment type="caution">
    <text evidence="2">The sequence shown here is derived from an EMBL/GenBank/DDBJ whole genome shotgun (WGS) entry which is preliminary data.</text>
</comment>
<sequence length="50" mass="5603">MKVFIALVWFSNWTLVFRATPRIGIDVTDAWTTGTHVTTDDATCTELTVT</sequence>
<feature type="chain" id="PRO_5039719481" evidence="1">
    <location>
        <begin position="19"/>
        <end position="50"/>
    </location>
</feature>
<dbReference type="EMBL" id="JAIWYP010000004">
    <property type="protein sequence ID" value="KAH3834556.1"/>
    <property type="molecule type" value="Genomic_DNA"/>
</dbReference>
<reference evidence="2" key="1">
    <citation type="journal article" date="2019" name="bioRxiv">
        <title>The Genome of the Zebra Mussel, Dreissena polymorpha: A Resource for Invasive Species Research.</title>
        <authorList>
            <person name="McCartney M.A."/>
            <person name="Auch B."/>
            <person name="Kono T."/>
            <person name="Mallez S."/>
            <person name="Zhang Y."/>
            <person name="Obille A."/>
            <person name="Becker A."/>
            <person name="Abrahante J.E."/>
            <person name="Garbe J."/>
            <person name="Badalamenti J.P."/>
            <person name="Herman A."/>
            <person name="Mangelson H."/>
            <person name="Liachko I."/>
            <person name="Sullivan S."/>
            <person name="Sone E.D."/>
            <person name="Koren S."/>
            <person name="Silverstein K.A.T."/>
            <person name="Beckman K.B."/>
            <person name="Gohl D.M."/>
        </authorList>
    </citation>
    <scope>NUCLEOTIDE SEQUENCE</scope>
    <source>
        <strain evidence="2">Duluth1</strain>
        <tissue evidence="2">Whole animal</tissue>
    </source>
</reference>
<evidence type="ECO:0000313" key="2">
    <source>
        <dbReference type="EMBL" id="KAH3834556.1"/>
    </source>
</evidence>
<accession>A0A9D4QKD8</accession>
<reference evidence="2" key="2">
    <citation type="submission" date="2020-11" db="EMBL/GenBank/DDBJ databases">
        <authorList>
            <person name="McCartney M.A."/>
            <person name="Auch B."/>
            <person name="Kono T."/>
            <person name="Mallez S."/>
            <person name="Becker A."/>
            <person name="Gohl D.M."/>
            <person name="Silverstein K.A.T."/>
            <person name="Koren S."/>
            <person name="Bechman K.B."/>
            <person name="Herman A."/>
            <person name="Abrahante J.E."/>
            <person name="Garbe J."/>
        </authorList>
    </citation>
    <scope>NUCLEOTIDE SEQUENCE</scope>
    <source>
        <strain evidence="2">Duluth1</strain>
        <tissue evidence="2">Whole animal</tissue>
    </source>
</reference>
<keyword evidence="3" id="KW-1185">Reference proteome</keyword>
<evidence type="ECO:0000256" key="1">
    <source>
        <dbReference type="SAM" id="SignalP"/>
    </source>
</evidence>
<evidence type="ECO:0000313" key="3">
    <source>
        <dbReference type="Proteomes" id="UP000828390"/>
    </source>
</evidence>
<dbReference type="AlphaFoldDB" id="A0A9D4QKD8"/>
<protein>
    <submittedName>
        <fullName evidence="2">Uncharacterized protein</fullName>
    </submittedName>
</protein>
<proteinExistence type="predicted"/>
<feature type="signal peptide" evidence="1">
    <location>
        <begin position="1"/>
        <end position="18"/>
    </location>
</feature>
<keyword evidence="1" id="KW-0732">Signal</keyword>
<name>A0A9D4QKD8_DREPO</name>
<dbReference type="Proteomes" id="UP000828390">
    <property type="component" value="Unassembled WGS sequence"/>
</dbReference>